<keyword evidence="2" id="KW-1185">Reference proteome</keyword>
<name>A0A7J6MP08_PERCH</name>
<dbReference type="AlphaFoldDB" id="A0A7J6MP08"/>
<evidence type="ECO:0000313" key="1">
    <source>
        <dbReference type="EMBL" id="KAF4673328.1"/>
    </source>
</evidence>
<accession>A0A7J6MP08</accession>
<organism evidence="1 2">
    <name type="scientific">Perkinsus chesapeaki</name>
    <name type="common">Clam parasite</name>
    <name type="synonym">Perkinsus andrewsi</name>
    <dbReference type="NCBI Taxonomy" id="330153"/>
    <lineage>
        <taxon>Eukaryota</taxon>
        <taxon>Sar</taxon>
        <taxon>Alveolata</taxon>
        <taxon>Perkinsozoa</taxon>
        <taxon>Perkinsea</taxon>
        <taxon>Perkinsida</taxon>
        <taxon>Perkinsidae</taxon>
        <taxon>Perkinsus</taxon>
    </lineage>
</organism>
<comment type="caution">
    <text evidence="1">The sequence shown here is derived from an EMBL/GenBank/DDBJ whole genome shotgun (WGS) entry which is preliminary data.</text>
</comment>
<sequence>MVHDADQPPVFTLNCPMVEFILDIDIEPNYIFATSDVVYGLFACPDAIQLRALNPLGEAKTLAKTKENRATFYYNADISHLYALYDDDGPSLLDYDVKGNKVNEVYKIPLLSKLGVWPIKMVAMKDEVFFVVDWHEEIEVFHVNLATPEELIGICDIYISSRHLVFHLAPLPRETPAVRLFYSDQKNYGFAATTLERWTPKYPFVAQPWRSKCRSFSELHPIVGSDFGRYGDEGTSILLDCTSDNIPAREDCGQLDSAGDLFDSLAASDGNGKVYFLRGRRYRDPRSARVPDESIRLVKAYTYIRNIDN</sequence>
<dbReference type="Proteomes" id="UP000591131">
    <property type="component" value="Unassembled WGS sequence"/>
</dbReference>
<evidence type="ECO:0000313" key="2">
    <source>
        <dbReference type="Proteomes" id="UP000591131"/>
    </source>
</evidence>
<gene>
    <name evidence="1" type="ORF">FOL47_010679</name>
</gene>
<protein>
    <submittedName>
        <fullName evidence="1">Uncharacterized protein</fullName>
    </submittedName>
</protein>
<reference evidence="1 2" key="1">
    <citation type="submission" date="2020-04" db="EMBL/GenBank/DDBJ databases">
        <title>Perkinsus chesapeaki whole genome sequence.</title>
        <authorList>
            <person name="Bogema D.R."/>
        </authorList>
    </citation>
    <scope>NUCLEOTIDE SEQUENCE [LARGE SCALE GENOMIC DNA]</scope>
    <source>
        <strain evidence="1">ATCC PRA-425</strain>
    </source>
</reference>
<proteinExistence type="predicted"/>
<dbReference type="EMBL" id="JAAPAO010000085">
    <property type="protein sequence ID" value="KAF4673328.1"/>
    <property type="molecule type" value="Genomic_DNA"/>
</dbReference>